<keyword evidence="2" id="KW-1185">Reference proteome</keyword>
<dbReference type="GeneID" id="54559803"/>
<dbReference type="Proteomes" id="UP000799537">
    <property type="component" value="Unassembled WGS sequence"/>
</dbReference>
<evidence type="ECO:0000313" key="2">
    <source>
        <dbReference type="Proteomes" id="UP000799537"/>
    </source>
</evidence>
<dbReference type="AlphaFoldDB" id="A0A6A6CHX7"/>
<organism evidence="1 2">
    <name type="scientific">Zasmidium cellare ATCC 36951</name>
    <dbReference type="NCBI Taxonomy" id="1080233"/>
    <lineage>
        <taxon>Eukaryota</taxon>
        <taxon>Fungi</taxon>
        <taxon>Dikarya</taxon>
        <taxon>Ascomycota</taxon>
        <taxon>Pezizomycotina</taxon>
        <taxon>Dothideomycetes</taxon>
        <taxon>Dothideomycetidae</taxon>
        <taxon>Mycosphaerellales</taxon>
        <taxon>Mycosphaerellaceae</taxon>
        <taxon>Zasmidium</taxon>
    </lineage>
</organism>
<gene>
    <name evidence="1" type="ORF">M409DRAFT_22880</name>
</gene>
<evidence type="ECO:0008006" key="3">
    <source>
        <dbReference type="Google" id="ProtNLM"/>
    </source>
</evidence>
<dbReference type="EMBL" id="ML993595">
    <property type="protein sequence ID" value="KAF2166824.1"/>
    <property type="molecule type" value="Genomic_DNA"/>
</dbReference>
<dbReference type="Gene3D" id="3.30.70.100">
    <property type="match status" value="1"/>
</dbReference>
<reference evidence="1" key="1">
    <citation type="journal article" date="2020" name="Stud. Mycol.">
        <title>101 Dothideomycetes genomes: a test case for predicting lifestyles and emergence of pathogens.</title>
        <authorList>
            <person name="Haridas S."/>
            <person name="Albert R."/>
            <person name="Binder M."/>
            <person name="Bloem J."/>
            <person name="Labutti K."/>
            <person name="Salamov A."/>
            <person name="Andreopoulos B."/>
            <person name="Baker S."/>
            <person name="Barry K."/>
            <person name="Bills G."/>
            <person name="Bluhm B."/>
            <person name="Cannon C."/>
            <person name="Castanera R."/>
            <person name="Culley D."/>
            <person name="Daum C."/>
            <person name="Ezra D."/>
            <person name="Gonzalez J."/>
            <person name="Henrissat B."/>
            <person name="Kuo A."/>
            <person name="Liang C."/>
            <person name="Lipzen A."/>
            <person name="Lutzoni F."/>
            <person name="Magnuson J."/>
            <person name="Mondo S."/>
            <person name="Nolan M."/>
            <person name="Ohm R."/>
            <person name="Pangilinan J."/>
            <person name="Park H.-J."/>
            <person name="Ramirez L."/>
            <person name="Alfaro M."/>
            <person name="Sun H."/>
            <person name="Tritt A."/>
            <person name="Yoshinaga Y."/>
            <person name="Zwiers L.-H."/>
            <person name="Turgeon B."/>
            <person name="Goodwin S."/>
            <person name="Spatafora J."/>
            <person name="Crous P."/>
            <person name="Grigoriev I."/>
        </authorList>
    </citation>
    <scope>NUCLEOTIDE SEQUENCE</scope>
    <source>
        <strain evidence="1">ATCC 36951</strain>
    </source>
</reference>
<sequence length="272" mass="29986">MADGFAAVAAKHGHPPPPAPDYAFTEFVTINFLQPVRLEDKTTATGQVWEKTIQTYLNTAGTKVLWWGHAVDHPQTVKLIIDWSSSSHREAFLASPSMGSLLASWQSDTDFGHSSSSPNLFELSPETSVRLNVFRPPRAFSEDCVTILLTFYFSDSFDPNAVQPDDEVQPHRSRRAVWENAWSVFAHSALRSEGGVISSRGEGAWSVREGPGSKCSWMGAFRFMNADLARKFLALADEEVQGSQRGGWGRLKSLADAGVEVELLSMVHATEK</sequence>
<name>A0A6A6CHX7_ZASCE</name>
<accession>A0A6A6CHX7</accession>
<proteinExistence type="predicted"/>
<evidence type="ECO:0000313" key="1">
    <source>
        <dbReference type="EMBL" id="KAF2166824.1"/>
    </source>
</evidence>
<dbReference type="OrthoDB" id="3830579at2759"/>
<dbReference type="RefSeq" id="XP_033667713.1">
    <property type="nucleotide sequence ID" value="XM_033806531.1"/>
</dbReference>
<protein>
    <recommendedName>
        <fullName evidence="3">ABM domain-containing protein</fullName>
    </recommendedName>
</protein>